<reference evidence="2 3" key="1">
    <citation type="submission" date="2019-03" db="EMBL/GenBank/DDBJ databases">
        <title>Draft genome sequences of novel Actinobacteria.</title>
        <authorList>
            <person name="Sahin N."/>
            <person name="Ay H."/>
            <person name="Saygin H."/>
        </authorList>
    </citation>
    <scope>NUCLEOTIDE SEQUENCE [LARGE SCALE GENOMIC DNA]</scope>
    <source>
        <strain evidence="2 3">DSM 41900</strain>
    </source>
</reference>
<feature type="transmembrane region" description="Helical" evidence="1">
    <location>
        <begin position="225"/>
        <end position="243"/>
    </location>
</feature>
<evidence type="ECO:0000313" key="2">
    <source>
        <dbReference type="EMBL" id="TDC72846.1"/>
    </source>
</evidence>
<protein>
    <submittedName>
        <fullName evidence="2">Uncharacterized protein</fullName>
    </submittedName>
</protein>
<feature type="transmembrane region" description="Helical" evidence="1">
    <location>
        <begin position="6"/>
        <end position="29"/>
    </location>
</feature>
<evidence type="ECO:0000313" key="3">
    <source>
        <dbReference type="Proteomes" id="UP000295345"/>
    </source>
</evidence>
<evidence type="ECO:0000256" key="1">
    <source>
        <dbReference type="SAM" id="Phobius"/>
    </source>
</evidence>
<keyword evidence="3" id="KW-1185">Reference proteome</keyword>
<organism evidence="2 3">
    <name type="scientific">Streptomyces hainanensis</name>
    <dbReference type="NCBI Taxonomy" id="402648"/>
    <lineage>
        <taxon>Bacteria</taxon>
        <taxon>Bacillati</taxon>
        <taxon>Actinomycetota</taxon>
        <taxon>Actinomycetes</taxon>
        <taxon>Kitasatosporales</taxon>
        <taxon>Streptomycetaceae</taxon>
        <taxon>Streptomyces</taxon>
    </lineage>
</organism>
<dbReference type="Proteomes" id="UP000295345">
    <property type="component" value="Unassembled WGS sequence"/>
</dbReference>
<dbReference type="OrthoDB" id="4125079at2"/>
<dbReference type="AlphaFoldDB" id="A0A4R4TA26"/>
<name>A0A4R4TA26_9ACTN</name>
<comment type="caution">
    <text evidence="2">The sequence shown here is derived from an EMBL/GenBank/DDBJ whole genome shotgun (WGS) entry which is preliminary data.</text>
</comment>
<proteinExistence type="predicted"/>
<gene>
    <name evidence="2" type="ORF">E1283_20690</name>
</gene>
<sequence>MWFSITVSAVMLGLAWFVVGGFLGLGNVFRRAWHAYRAWAHRRYLAGLPPPTVAPGDVRARAREVFSAICDAAGPQGYAVMEGYFTARRWNESDVRIILRELLNRGLVTAHPRSRHLYAPTARGADVYGRGLMDEAKGQVSINATHGGSIVGVNVHSDGATAQVGTANQATPQVPAYREIVTALRADATTARDVEAHAARNHADDLEEALAADDPPRVDRVIGRINALLAAATSAFAITRGMLPPNG</sequence>
<accession>A0A4R4TA26</accession>
<keyword evidence="1" id="KW-0472">Membrane</keyword>
<keyword evidence="1" id="KW-0812">Transmembrane</keyword>
<dbReference type="EMBL" id="SMKI01000226">
    <property type="protein sequence ID" value="TDC72846.1"/>
    <property type="molecule type" value="Genomic_DNA"/>
</dbReference>
<dbReference type="RefSeq" id="WP_132819599.1">
    <property type="nucleotide sequence ID" value="NZ_SMKI01000226.1"/>
</dbReference>
<keyword evidence="1" id="KW-1133">Transmembrane helix</keyword>